<keyword evidence="2" id="KW-0813">Transport</keyword>
<keyword evidence="4 8" id="KW-1133">Transmembrane helix</keyword>
<protein>
    <recommendedName>
        <fullName evidence="14">TRPM2</fullName>
    </recommendedName>
</protein>
<keyword evidence="13" id="KW-1185">Reference proteome</keyword>
<dbReference type="InterPro" id="IPR041491">
    <property type="entry name" value="TRPM_SLOG"/>
</dbReference>
<keyword evidence="3 8" id="KW-0812">Transmembrane</keyword>
<comment type="subcellular location">
    <subcellularLocation>
        <location evidence="1">Membrane</location>
        <topology evidence="1">Multi-pass membrane protein</topology>
    </subcellularLocation>
</comment>
<dbReference type="GO" id="GO:0099604">
    <property type="term" value="F:ligand-gated calcium channel activity"/>
    <property type="evidence" value="ECO:0007669"/>
    <property type="project" value="TreeGrafter"/>
</dbReference>
<dbReference type="AlphaFoldDB" id="A0A6J8B773"/>
<evidence type="ECO:0000259" key="11">
    <source>
        <dbReference type="Pfam" id="PF25508"/>
    </source>
</evidence>
<feature type="transmembrane region" description="Helical" evidence="8">
    <location>
        <begin position="1043"/>
        <end position="1060"/>
    </location>
</feature>
<evidence type="ECO:0000256" key="4">
    <source>
        <dbReference type="ARBA" id="ARBA00022989"/>
    </source>
</evidence>
<feature type="transmembrane region" description="Helical" evidence="8">
    <location>
        <begin position="1006"/>
        <end position="1031"/>
    </location>
</feature>
<evidence type="ECO:0000259" key="10">
    <source>
        <dbReference type="Pfam" id="PF18139"/>
    </source>
</evidence>
<evidence type="ECO:0000256" key="5">
    <source>
        <dbReference type="ARBA" id="ARBA00023065"/>
    </source>
</evidence>
<feature type="domain" description="Ion transport" evidence="9">
    <location>
        <begin position="950"/>
        <end position="1206"/>
    </location>
</feature>
<evidence type="ECO:0000313" key="13">
    <source>
        <dbReference type="Proteomes" id="UP000507470"/>
    </source>
</evidence>
<dbReference type="Pfam" id="PF00520">
    <property type="entry name" value="Ion_trans"/>
    <property type="match status" value="1"/>
</dbReference>
<feature type="transmembrane region" description="Helical" evidence="8">
    <location>
        <begin position="1081"/>
        <end position="1101"/>
    </location>
</feature>
<evidence type="ECO:0000256" key="8">
    <source>
        <dbReference type="SAM" id="Phobius"/>
    </source>
</evidence>
<evidence type="ECO:0000259" key="9">
    <source>
        <dbReference type="Pfam" id="PF00520"/>
    </source>
</evidence>
<dbReference type="GO" id="GO:0005886">
    <property type="term" value="C:plasma membrane"/>
    <property type="evidence" value="ECO:0007669"/>
    <property type="project" value="TreeGrafter"/>
</dbReference>
<feature type="transmembrane region" description="Helical" evidence="8">
    <location>
        <begin position="1170"/>
        <end position="1195"/>
    </location>
</feature>
<proteinExistence type="predicted"/>
<keyword evidence="7" id="KW-0407">Ion channel</keyword>
<evidence type="ECO:0008006" key="14">
    <source>
        <dbReference type="Google" id="ProtNLM"/>
    </source>
</evidence>
<accession>A0A6J8B773</accession>
<evidence type="ECO:0000256" key="3">
    <source>
        <dbReference type="ARBA" id="ARBA00022692"/>
    </source>
</evidence>
<dbReference type="InterPro" id="IPR057366">
    <property type="entry name" value="TRPM-like"/>
</dbReference>
<dbReference type="PANTHER" id="PTHR13800:SF12">
    <property type="entry name" value="TRANSIENT RECEPTOR POTENTIAL CATION CHANNEL SUBFAMILY M MEMBER-LIKE 2"/>
    <property type="match status" value="1"/>
</dbReference>
<feature type="transmembrane region" description="Helical" evidence="8">
    <location>
        <begin position="918"/>
        <end position="937"/>
    </location>
</feature>
<reference evidence="12 13" key="1">
    <citation type="submission" date="2020-06" db="EMBL/GenBank/DDBJ databases">
        <authorList>
            <person name="Li R."/>
            <person name="Bekaert M."/>
        </authorList>
    </citation>
    <scope>NUCLEOTIDE SEQUENCE [LARGE SCALE GENOMIC DNA]</scope>
    <source>
        <strain evidence="13">wild</strain>
    </source>
</reference>
<evidence type="ECO:0000256" key="7">
    <source>
        <dbReference type="ARBA" id="ARBA00023303"/>
    </source>
</evidence>
<evidence type="ECO:0000256" key="1">
    <source>
        <dbReference type="ARBA" id="ARBA00004141"/>
    </source>
</evidence>
<evidence type="ECO:0000256" key="2">
    <source>
        <dbReference type="ARBA" id="ARBA00022448"/>
    </source>
</evidence>
<organism evidence="12 13">
    <name type="scientific">Mytilus coruscus</name>
    <name type="common">Sea mussel</name>
    <dbReference type="NCBI Taxonomy" id="42192"/>
    <lineage>
        <taxon>Eukaryota</taxon>
        <taxon>Metazoa</taxon>
        <taxon>Spiralia</taxon>
        <taxon>Lophotrochozoa</taxon>
        <taxon>Mollusca</taxon>
        <taxon>Bivalvia</taxon>
        <taxon>Autobranchia</taxon>
        <taxon>Pteriomorphia</taxon>
        <taxon>Mytilida</taxon>
        <taxon>Mytiloidea</taxon>
        <taxon>Mytilidae</taxon>
        <taxon>Mytilinae</taxon>
        <taxon>Mytilus</taxon>
    </lineage>
</organism>
<dbReference type="Pfam" id="PF25508">
    <property type="entry name" value="TRPM2"/>
    <property type="match status" value="1"/>
</dbReference>
<dbReference type="Pfam" id="PF18139">
    <property type="entry name" value="LSDAT_euk"/>
    <property type="match status" value="1"/>
</dbReference>
<keyword evidence="6 8" id="KW-0472">Membrane</keyword>
<name>A0A6J8B773_MYTCO</name>
<feature type="domain" description="TRPM SLOG" evidence="10">
    <location>
        <begin position="185"/>
        <end position="235"/>
    </location>
</feature>
<dbReference type="Proteomes" id="UP000507470">
    <property type="component" value="Unassembled WGS sequence"/>
</dbReference>
<dbReference type="EMBL" id="CACVKT020002664">
    <property type="protein sequence ID" value="CAC5379291.1"/>
    <property type="molecule type" value="Genomic_DNA"/>
</dbReference>
<gene>
    <name evidence="12" type="ORF">MCOR_15374</name>
</gene>
<dbReference type="PANTHER" id="PTHR13800">
    <property type="entry name" value="TRANSIENT RECEPTOR POTENTIAL CATION CHANNEL, SUBFAMILY M, MEMBER 6"/>
    <property type="match status" value="1"/>
</dbReference>
<sequence>MDDTVETNLWKELQNLREHKSIELAKNEATRRLPEPPKLVISVIGDSSSFVPTPWLTSVFQTGLIETAKGAKDCLILYKGSSEKVSSIVREAVLNFQRLQTDKDDDFISLVGILPEESPCESCLHRHKDQQYGWKYWEKSNCVFGDIYNIVMANDRYPEFHASMIKGITKNKTLFMILKGKSLMWHMPVLTIVAEGDLDTIECVHQLLKQDLPVLILKGTGKAADFIADFIEDSNTDSANEYVKDKTPLMFGVISHGTQLSGLPKLLTNIKENKCLVTFVDIRTQTKPEEFTDAVTNAVIRGWSRWKTELNTFETNDLTDYNLSDTETDPEADLLDVPSSDTIYLDDTVEKVQSVVYPQNNKIHPMTVTMNAVLGFGNGCSKDIGKFMESYKETLTPASLSLYYYIAYQFIQQMHENEKRIKIENFNILLKEAIVADRHDYVSVLLEEEGVKFDAKYFPEIYQETLISSYEEDTDFQNISKWGSSAAVESLREWCYITKIGNFLAKVQELLKRNVPLKSLVYALQNWKKESTDFQGESSQTTDDVWKRENSQHSKITKKVEMSVLKVDDALHELDHIKTEAFNLLLYCEYKDLNDKIEIKEKIKHLNDLIQHFKHHADSFKSEAISFKTIAKEQIESLHDSQSKMSVQAEKVCELFIKISALLEDLASLIKEGVKKKFPNEDNILDKSINEICISCSEKCIKAGRNICLSLLGYPKDNNQPTSDSVFQDLLVWAILVNRPKLATIFWMKCKNQLLCALLASSAYKKMAQKVKSARDQSFYDEMMEQFRLFAERAVDLQRRLYDADANLAMDLVITEETVWDITISPLECAHENSMLDFIAQTCPQRRLNKIWYNEIGASLGGFWKKGCLTGCCCCCNFVYRCFFKCGCCCECGCCCKCTPVKFTFMLLKFVQSPLTKFLVHYTFFLAALVCYSAFLLTELDIFDGVGSIKVYEWIFYVYFLGDYLEEYRKLILKEESILTKISPPLLQKDGKRSLRHSWWYFTKRYLYNFWNCLDYISYLITFAAISIRFFKSTTSNNLARRFYSLSLFTMYMRFLHVILMSRKLGPKIIMIKEMECLKDLFRFIGILFVFMMGVGVLYHANMYPKHVDMWNPAGWEYWRIWKIIYIPYWQIYGDSFLDTFSENSTAPCTTIQSEWENNPDIERCSQYDWVLVVIAALYMLISNLLLVNLVIALFSYRFERVQENSEKLWRYLRYDVIMDYKSRIPAPLNLIIRPLLMMCGCLKKSCNKRKEHTPDERLVDRIKTLQSIHAVNCVHNI</sequence>
<keyword evidence="5" id="KW-0406">Ion transport</keyword>
<feature type="domain" description="TRPM-like" evidence="11">
    <location>
        <begin position="715"/>
        <end position="841"/>
    </location>
</feature>
<dbReference type="OrthoDB" id="9994106at2759"/>
<evidence type="ECO:0000313" key="12">
    <source>
        <dbReference type="EMBL" id="CAC5379291.1"/>
    </source>
</evidence>
<dbReference type="InterPro" id="IPR050927">
    <property type="entry name" value="TRPM"/>
</dbReference>
<dbReference type="InterPro" id="IPR005821">
    <property type="entry name" value="Ion_trans_dom"/>
</dbReference>
<evidence type="ECO:0000256" key="6">
    <source>
        <dbReference type="ARBA" id="ARBA00023136"/>
    </source>
</evidence>